<dbReference type="PANTHER" id="PTHR42841">
    <property type="entry name" value="AMINE OXIDASE"/>
    <property type="match status" value="1"/>
</dbReference>
<proteinExistence type="predicted"/>
<organism evidence="2 3">
    <name type="scientific">Riccia fluitans</name>
    <dbReference type="NCBI Taxonomy" id="41844"/>
    <lineage>
        <taxon>Eukaryota</taxon>
        <taxon>Viridiplantae</taxon>
        <taxon>Streptophyta</taxon>
        <taxon>Embryophyta</taxon>
        <taxon>Marchantiophyta</taxon>
        <taxon>Marchantiopsida</taxon>
        <taxon>Marchantiidae</taxon>
        <taxon>Marchantiales</taxon>
        <taxon>Ricciaceae</taxon>
        <taxon>Riccia</taxon>
    </lineage>
</organism>
<keyword evidence="3" id="KW-1185">Reference proteome</keyword>
<feature type="domain" description="Amine oxidase" evidence="1">
    <location>
        <begin position="101"/>
        <end position="487"/>
    </location>
</feature>
<comment type="caution">
    <text evidence="2">The sequence shown here is derived from an EMBL/GenBank/DDBJ whole genome shotgun (WGS) entry which is preliminary data.</text>
</comment>
<dbReference type="AlphaFoldDB" id="A0ABD1ZJS7"/>
<evidence type="ECO:0000313" key="3">
    <source>
        <dbReference type="Proteomes" id="UP001605036"/>
    </source>
</evidence>
<dbReference type="EMBL" id="JBHFFA010000001">
    <property type="protein sequence ID" value="KAL2651337.1"/>
    <property type="molecule type" value="Genomic_DNA"/>
</dbReference>
<gene>
    <name evidence="2" type="ORF">R1flu_019465</name>
</gene>
<dbReference type="Gene3D" id="3.90.660.20">
    <property type="entry name" value="Protoporphyrinogen oxidase, mitochondrial, domain 2"/>
    <property type="match status" value="1"/>
</dbReference>
<evidence type="ECO:0000313" key="2">
    <source>
        <dbReference type="EMBL" id="KAL2651337.1"/>
    </source>
</evidence>
<dbReference type="Proteomes" id="UP001605036">
    <property type="component" value="Unassembled WGS sequence"/>
</dbReference>
<protein>
    <recommendedName>
        <fullName evidence="1">Amine oxidase domain-containing protein</fullName>
    </recommendedName>
</protein>
<dbReference type="InterPro" id="IPR036188">
    <property type="entry name" value="FAD/NAD-bd_sf"/>
</dbReference>
<reference evidence="2 3" key="1">
    <citation type="submission" date="2024-09" db="EMBL/GenBank/DDBJ databases">
        <title>Chromosome-scale assembly of Riccia fluitans.</title>
        <authorList>
            <person name="Paukszto L."/>
            <person name="Sawicki J."/>
            <person name="Karawczyk K."/>
            <person name="Piernik-Szablinska J."/>
            <person name="Szczecinska M."/>
            <person name="Mazdziarz M."/>
        </authorList>
    </citation>
    <scope>NUCLEOTIDE SEQUENCE [LARGE SCALE GENOMIC DNA]</scope>
    <source>
        <strain evidence="2">Rf_01</strain>
        <tissue evidence="2">Aerial parts of the thallus</tissue>
    </source>
</reference>
<evidence type="ECO:0000259" key="1">
    <source>
        <dbReference type="Pfam" id="PF01593"/>
    </source>
</evidence>
<dbReference type="Gene3D" id="1.10.3110.10">
    <property type="entry name" value="protoporphyrinogen ix oxidase, domain 3"/>
    <property type="match status" value="1"/>
</dbReference>
<dbReference type="SUPFAM" id="SSF51905">
    <property type="entry name" value="FAD/NAD(P)-binding domain"/>
    <property type="match status" value="1"/>
</dbReference>
<dbReference type="InterPro" id="IPR002937">
    <property type="entry name" value="Amino_oxidase"/>
</dbReference>
<accession>A0ABD1ZJS7</accession>
<name>A0ABD1ZJS7_9MARC</name>
<dbReference type="Gene3D" id="3.50.50.60">
    <property type="entry name" value="FAD/NAD(P)-binding domain"/>
    <property type="match status" value="1"/>
</dbReference>
<sequence length="531" mass="58548">MIPLAVAVAGPSYGSLTAVGSTRSSRRSFTFNNSFYHHGRERTDFHLGFGKKPHTSRWQGFAGINVKPRAKVSEGEVSSSSSVSNVEYPEDTGVIVIGAGLAGLAAAKHLAREGVPFTLLEASDGVGGRVRTDEFEGFLLDRGFQIHITAYPEALRILDYGKLDLRDFYAGALVWFDGGFHRVADPLRHFTDGLQSLTNPIGSVFDKVLVGIVRIQAAVKAVDDILATEETTIEERLSKNGFSESMVDRFFRPFFGGIFFDRELQTTSRLFEFVFKCLALGSNTLPAKGIGAIPQQLASSLPPQSLFLSSRVAGLVEQGRVISGVKLENGRQIRAKYAVIIAVEGPEAARLLKDRLPPTLSVTKPPRSTVCLYFSSDKAPFTRDPILLLNGSKTGIVNNMFFPTNVVPSYGPVGKTLISVSLIGTHDEKSDADLEAIVRDELSEWFGRSFVESWKHLRNYRIPFAQPNQTPPTELLKKPKVTDGLFVTPNCCDSRFQFSADGIIWNCNCMDQDTQATRRFRDEEKKNVHES</sequence>
<dbReference type="Pfam" id="PF01593">
    <property type="entry name" value="Amino_oxidase"/>
    <property type="match status" value="1"/>
</dbReference>